<dbReference type="EMBL" id="FQXU01000008">
    <property type="protein sequence ID" value="SHI21905.1"/>
    <property type="molecule type" value="Genomic_DNA"/>
</dbReference>
<dbReference type="GO" id="GO:0009252">
    <property type="term" value="P:peptidoglycan biosynthetic process"/>
    <property type="evidence" value="ECO:0007669"/>
    <property type="project" value="UniProtKB-UniRule"/>
</dbReference>
<evidence type="ECO:0000313" key="9">
    <source>
        <dbReference type="Proteomes" id="UP000184241"/>
    </source>
</evidence>
<organism evidence="8 9">
    <name type="scientific">Clostridium intestinale DSM 6191</name>
    <dbReference type="NCBI Taxonomy" id="1121320"/>
    <lineage>
        <taxon>Bacteria</taxon>
        <taxon>Bacillati</taxon>
        <taxon>Bacillota</taxon>
        <taxon>Clostridia</taxon>
        <taxon>Eubacteriales</taxon>
        <taxon>Clostridiaceae</taxon>
        <taxon>Clostridium</taxon>
    </lineage>
</organism>
<feature type="binding site" evidence="7">
    <location>
        <begin position="78"/>
        <end position="79"/>
    </location>
    <ligand>
        <name>substrate</name>
    </ligand>
</feature>
<dbReference type="GO" id="GO:0008360">
    <property type="term" value="P:regulation of cell shape"/>
    <property type="evidence" value="ECO:0007669"/>
    <property type="project" value="UniProtKB-KW"/>
</dbReference>
<feature type="active site" description="Proton donor/acceptor" evidence="7">
    <location>
        <position position="188"/>
    </location>
</feature>
<reference evidence="8 9" key="1">
    <citation type="submission" date="2016-11" db="EMBL/GenBank/DDBJ databases">
        <authorList>
            <person name="Jaros S."/>
            <person name="Januszkiewicz K."/>
            <person name="Wedrychowicz H."/>
        </authorList>
    </citation>
    <scope>NUCLEOTIDE SEQUENCE [LARGE SCALE GENOMIC DNA]</scope>
    <source>
        <strain evidence="8 9">DSM 6191</strain>
    </source>
</reference>
<dbReference type="InterPro" id="IPR033134">
    <property type="entry name" value="Asp/Glu_racemase_AS_2"/>
</dbReference>
<evidence type="ECO:0000256" key="5">
    <source>
        <dbReference type="ARBA" id="ARBA00023235"/>
    </source>
</evidence>
<dbReference type="PANTHER" id="PTHR21198">
    <property type="entry name" value="GLUTAMATE RACEMASE"/>
    <property type="match status" value="1"/>
</dbReference>
<evidence type="ECO:0000313" key="8">
    <source>
        <dbReference type="EMBL" id="SHI21905.1"/>
    </source>
</evidence>
<dbReference type="GO" id="GO:0008881">
    <property type="term" value="F:glutamate racemase activity"/>
    <property type="evidence" value="ECO:0007669"/>
    <property type="project" value="UniProtKB-UniRule"/>
</dbReference>
<feature type="binding site" evidence="7">
    <location>
        <begin position="14"/>
        <end position="15"/>
    </location>
    <ligand>
        <name>substrate</name>
    </ligand>
</feature>
<keyword evidence="4 7" id="KW-0573">Peptidoglycan synthesis</keyword>
<keyword evidence="5 7" id="KW-0413">Isomerase</keyword>
<gene>
    <name evidence="7" type="primary">murI</name>
    <name evidence="8" type="ORF">SAMN02745941_02785</name>
</gene>
<dbReference type="Proteomes" id="UP000184241">
    <property type="component" value="Unassembled WGS sequence"/>
</dbReference>
<evidence type="ECO:0000256" key="2">
    <source>
        <dbReference type="ARBA" id="ARBA00013090"/>
    </source>
</evidence>
<comment type="catalytic activity">
    <reaction evidence="1 7">
        <text>L-glutamate = D-glutamate</text>
        <dbReference type="Rhea" id="RHEA:12813"/>
        <dbReference type="ChEBI" id="CHEBI:29985"/>
        <dbReference type="ChEBI" id="CHEBI:29986"/>
        <dbReference type="EC" id="5.1.1.3"/>
    </reaction>
</comment>
<dbReference type="RefSeq" id="WP_073020309.1">
    <property type="nucleotide sequence ID" value="NZ_FQXU01000008.1"/>
</dbReference>
<evidence type="ECO:0000256" key="6">
    <source>
        <dbReference type="ARBA" id="ARBA00023316"/>
    </source>
</evidence>
<dbReference type="Pfam" id="PF01177">
    <property type="entry name" value="Asp_Glu_race"/>
    <property type="match status" value="1"/>
</dbReference>
<dbReference type="NCBIfam" id="TIGR00067">
    <property type="entry name" value="glut_race"/>
    <property type="match status" value="1"/>
</dbReference>
<name>A0A1M5ZCD5_9CLOT</name>
<dbReference type="InterPro" id="IPR015942">
    <property type="entry name" value="Asp/Glu/hydantoin_racemase"/>
</dbReference>
<dbReference type="EC" id="5.1.1.3" evidence="2 7"/>
<dbReference type="InterPro" id="IPR004391">
    <property type="entry name" value="Glu_race"/>
</dbReference>
<dbReference type="GO" id="GO:0071555">
    <property type="term" value="P:cell wall organization"/>
    <property type="evidence" value="ECO:0007669"/>
    <property type="project" value="UniProtKB-KW"/>
</dbReference>
<feature type="binding site" evidence="7">
    <location>
        <begin position="46"/>
        <end position="47"/>
    </location>
    <ligand>
        <name>substrate</name>
    </ligand>
</feature>
<keyword evidence="6 7" id="KW-0961">Cell wall biogenesis/degradation</keyword>
<dbReference type="PANTHER" id="PTHR21198:SF3">
    <property type="entry name" value="GLUTAMATE RACEMASE"/>
    <property type="match status" value="1"/>
</dbReference>
<comment type="similarity">
    <text evidence="7">Belongs to the aspartate/glutamate racemases family.</text>
</comment>
<comment type="pathway">
    <text evidence="7">Cell wall biogenesis; peptidoglycan biosynthesis.</text>
</comment>
<evidence type="ECO:0000256" key="1">
    <source>
        <dbReference type="ARBA" id="ARBA00001602"/>
    </source>
</evidence>
<dbReference type="InterPro" id="IPR018187">
    <property type="entry name" value="Asp/Glu_racemase_AS_1"/>
</dbReference>
<dbReference type="Gene3D" id="3.40.50.1860">
    <property type="match status" value="2"/>
</dbReference>
<dbReference type="FunFam" id="3.40.50.1860:FF:000001">
    <property type="entry name" value="Glutamate racemase"/>
    <property type="match status" value="1"/>
</dbReference>
<accession>A0A1M5ZCD5</accession>
<dbReference type="PROSITE" id="PS00924">
    <property type="entry name" value="ASP_GLU_RACEMASE_2"/>
    <property type="match status" value="1"/>
</dbReference>
<feature type="active site" description="Proton donor/acceptor" evidence="7">
    <location>
        <position position="77"/>
    </location>
</feature>
<dbReference type="AlphaFoldDB" id="A0A1M5ZCD5"/>
<evidence type="ECO:0000256" key="7">
    <source>
        <dbReference type="HAMAP-Rule" id="MF_00258"/>
    </source>
</evidence>
<evidence type="ECO:0000256" key="3">
    <source>
        <dbReference type="ARBA" id="ARBA00022960"/>
    </source>
</evidence>
<sequence length="259" mass="28805">MSENMKDRPIGFFDSGLGGLSVMKKAIEDMPEEEFIYLGDSINAPYGIKENIEIKRLTLNGIEFLIDKGVKGIVVACNTATSVAIEDLRMKYKDIPVIGIEPALKPAVELKREGKIIIMATNATLKEKKFEKLMGKYAEDNIIVPLPCPGLVEYIENGILEGKEIDDFLRNLLKEHIDSKIGSIVLGCTHYPFIKKAISNIVGDEVAIVDGSKGTSRELKRQLMEMKLVSDRKSRGNIEIFNTLGKDKIDLSFSLINVK</sequence>
<dbReference type="HAMAP" id="MF_00258">
    <property type="entry name" value="Glu_racemase"/>
    <property type="match status" value="1"/>
</dbReference>
<dbReference type="SUPFAM" id="SSF53681">
    <property type="entry name" value="Aspartate/glutamate racemase"/>
    <property type="match status" value="2"/>
</dbReference>
<comment type="function">
    <text evidence="7">Provides the (R)-glutamate required for cell wall biosynthesis.</text>
</comment>
<dbReference type="PROSITE" id="PS00923">
    <property type="entry name" value="ASP_GLU_RACEMASE_1"/>
    <property type="match status" value="1"/>
</dbReference>
<proteinExistence type="inferred from homology"/>
<feature type="binding site" evidence="7">
    <location>
        <begin position="189"/>
        <end position="190"/>
    </location>
    <ligand>
        <name>substrate</name>
    </ligand>
</feature>
<protein>
    <recommendedName>
        <fullName evidence="2 7">Glutamate racemase</fullName>
        <ecNumber evidence="2 7">5.1.1.3</ecNumber>
    </recommendedName>
</protein>
<dbReference type="UniPathway" id="UPA00219"/>
<evidence type="ECO:0000256" key="4">
    <source>
        <dbReference type="ARBA" id="ARBA00022984"/>
    </source>
</evidence>
<dbReference type="InterPro" id="IPR001920">
    <property type="entry name" value="Asp/Glu_race"/>
</dbReference>
<keyword evidence="3 7" id="KW-0133">Cell shape</keyword>